<sequence length="212" mass="21889">MTSYDGSSLQAQTVGVIFRGGQGRRLGGVDKGMLRVGGATLLERTASRLAPQCATLAISGGPAERGGLEVVPDDAPGEGPLRALLGVMRWAASQTGARFLLTSPVDTPFLPLDLGRRLHGVLCDRPAGSAVAASEGRLHHLNALFALSVLPLLEDLVEAKGERRVGALHAALGSVPVPFGDGDSDPFMNVNTPEDLARAEARARAAGPVVTS</sequence>
<comment type="function">
    <text evidence="8">Transfers a GMP moiety from GTP to Mo-molybdopterin (Mo-MPT) cofactor (Moco or molybdenum cofactor) to form Mo-molybdopterin guanine dinucleotide (Mo-MGD) cofactor.</text>
</comment>
<dbReference type="GO" id="GO:0005737">
    <property type="term" value="C:cytoplasm"/>
    <property type="evidence" value="ECO:0007669"/>
    <property type="project" value="UniProtKB-SubCell"/>
</dbReference>
<feature type="binding site" evidence="8">
    <location>
        <position position="31"/>
    </location>
    <ligand>
        <name>GTP</name>
        <dbReference type="ChEBI" id="CHEBI:37565"/>
    </ligand>
</feature>
<evidence type="ECO:0000256" key="2">
    <source>
        <dbReference type="ARBA" id="ARBA00022679"/>
    </source>
</evidence>
<keyword evidence="2 8" id="KW-0808">Transferase</keyword>
<comment type="subcellular location">
    <subcellularLocation>
        <location evidence="8">Cytoplasm</location>
    </subcellularLocation>
</comment>
<dbReference type="RefSeq" id="WP_183819475.1">
    <property type="nucleotide sequence ID" value="NZ_JACHOB010000006.1"/>
</dbReference>
<comment type="domain">
    <text evidence="8">The N-terminal domain determines nucleotide recognition and specific binding, while the C-terminal domain determines the specific binding to the target protein.</text>
</comment>
<dbReference type="InterPro" id="IPR025877">
    <property type="entry name" value="MobA-like_NTP_Trfase"/>
</dbReference>
<evidence type="ECO:0000256" key="3">
    <source>
        <dbReference type="ARBA" id="ARBA00022723"/>
    </source>
</evidence>
<keyword evidence="4 8" id="KW-0547">Nucleotide-binding</keyword>
<dbReference type="Gene3D" id="3.90.550.10">
    <property type="entry name" value="Spore Coat Polysaccharide Biosynthesis Protein SpsA, Chain A"/>
    <property type="match status" value="1"/>
</dbReference>
<feature type="binding site" evidence="8">
    <location>
        <position position="106"/>
    </location>
    <ligand>
        <name>GTP</name>
        <dbReference type="ChEBI" id="CHEBI:37565"/>
    </ligand>
</feature>
<dbReference type="SUPFAM" id="SSF53448">
    <property type="entry name" value="Nucleotide-diphospho-sugar transferases"/>
    <property type="match status" value="1"/>
</dbReference>
<dbReference type="GO" id="GO:0046872">
    <property type="term" value="F:metal ion binding"/>
    <property type="evidence" value="ECO:0007669"/>
    <property type="project" value="UniProtKB-KW"/>
</dbReference>
<evidence type="ECO:0000256" key="6">
    <source>
        <dbReference type="ARBA" id="ARBA00023134"/>
    </source>
</evidence>
<feature type="binding site" evidence="8">
    <location>
        <begin position="18"/>
        <end position="20"/>
    </location>
    <ligand>
        <name>GTP</name>
        <dbReference type="ChEBI" id="CHEBI:37565"/>
    </ligand>
</feature>
<evidence type="ECO:0000256" key="8">
    <source>
        <dbReference type="HAMAP-Rule" id="MF_00316"/>
    </source>
</evidence>
<dbReference type="GO" id="GO:1902758">
    <property type="term" value="P:bis(molybdopterin guanine dinucleotide)molybdenum biosynthetic process"/>
    <property type="evidence" value="ECO:0007669"/>
    <property type="project" value="TreeGrafter"/>
</dbReference>
<comment type="cofactor">
    <cofactor evidence="8">
        <name>Mg(2+)</name>
        <dbReference type="ChEBI" id="CHEBI:18420"/>
    </cofactor>
</comment>
<organism evidence="10 11">
    <name type="scientific">Parvularcula dongshanensis</name>
    <dbReference type="NCBI Taxonomy" id="1173995"/>
    <lineage>
        <taxon>Bacteria</taxon>
        <taxon>Pseudomonadati</taxon>
        <taxon>Pseudomonadota</taxon>
        <taxon>Alphaproteobacteria</taxon>
        <taxon>Parvularculales</taxon>
        <taxon>Parvularculaceae</taxon>
        <taxon>Parvularcula</taxon>
    </lineage>
</organism>
<dbReference type="InterPro" id="IPR013482">
    <property type="entry name" value="Molybde_CF_guanTrfase"/>
</dbReference>
<keyword evidence="1 8" id="KW-0963">Cytoplasm</keyword>
<keyword evidence="5 8" id="KW-0460">Magnesium</keyword>
<feature type="binding site" evidence="8">
    <location>
        <position position="73"/>
    </location>
    <ligand>
        <name>GTP</name>
        <dbReference type="ChEBI" id="CHEBI:37565"/>
    </ligand>
</feature>
<dbReference type="EMBL" id="JACHOB010000006">
    <property type="protein sequence ID" value="MBB4660167.1"/>
    <property type="molecule type" value="Genomic_DNA"/>
</dbReference>
<evidence type="ECO:0000256" key="1">
    <source>
        <dbReference type="ARBA" id="ARBA00022490"/>
    </source>
</evidence>
<dbReference type="Proteomes" id="UP000563524">
    <property type="component" value="Unassembled WGS sequence"/>
</dbReference>
<evidence type="ECO:0000256" key="5">
    <source>
        <dbReference type="ARBA" id="ARBA00022842"/>
    </source>
</evidence>
<dbReference type="PANTHER" id="PTHR19136:SF81">
    <property type="entry name" value="MOLYBDENUM COFACTOR GUANYLYLTRANSFERASE"/>
    <property type="match status" value="1"/>
</dbReference>
<comment type="caution">
    <text evidence="10">The sequence shown here is derived from an EMBL/GenBank/DDBJ whole genome shotgun (WGS) entry which is preliminary data.</text>
</comment>
<dbReference type="AlphaFoldDB" id="A0A840I5T1"/>
<evidence type="ECO:0000256" key="4">
    <source>
        <dbReference type="ARBA" id="ARBA00022741"/>
    </source>
</evidence>
<dbReference type="CDD" id="cd02503">
    <property type="entry name" value="MobA"/>
    <property type="match status" value="1"/>
</dbReference>
<evidence type="ECO:0000256" key="7">
    <source>
        <dbReference type="ARBA" id="ARBA00023150"/>
    </source>
</evidence>
<dbReference type="GO" id="GO:0061603">
    <property type="term" value="F:molybdenum cofactor guanylyltransferase activity"/>
    <property type="evidence" value="ECO:0007669"/>
    <property type="project" value="UniProtKB-EC"/>
</dbReference>
<dbReference type="EC" id="2.7.7.77" evidence="8"/>
<feature type="domain" description="MobA-like NTP transferase" evidence="9">
    <location>
        <begin position="15"/>
        <end position="167"/>
    </location>
</feature>
<gene>
    <name evidence="8" type="primary">mobA</name>
    <name evidence="10" type="ORF">GGQ59_002711</name>
</gene>
<protein>
    <recommendedName>
        <fullName evidence="8">Molybdenum cofactor guanylyltransferase</fullName>
        <shortName evidence="8">MoCo guanylyltransferase</shortName>
        <ecNumber evidence="8">2.7.7.77</ecNumber>
    </recommendedName>
    <alternativeName>
        <fullName evidence="8">GTP:molybdopterin guanylyltransferase</fullName>
    </alternativeName>
    <alternativeName>
        <fullName evidence="8">Mo-MPT guanylyltransferase</fullName>
    </alternativeName>
    <alternativeName>
        <fullName evidence="8">Molybdopterin guanylyltransferase</fullName>
    </alternativeName>
    <alternativeName>
        <fullName evidence="8">Molybdopterin-guanine dinucleotide synthase</fullName>
        <shortName evidence="8">MGD synthase</shortName>
    </alternativeName>
</protein>
<feature type="binding site" evidence="8">
    <location>
        <position position="106"/>
    </location>
    <ligand>
        <name>Mg(2+)</name>
        <dbReference type="ChEBI" id="CHEBI:18420"/>
    </ligand>
</feature>
<proteinExistence type="inferred from homology"/>
<comment type="similarity">
    <text evidence="8">Belongs to the MobA family.</text>
</comment>
<keyword evidence="6 8" id="KW-0342">GTP-binding</keyword>
<evidence type="ECO:0000313" key="11">
    <source>
        <dbReference type="Proteomes" id="UP000563524"/>
    </source>
</evidence>
<dbReference type="GO" id="GO:0005525">
    <property type="term" value="F:GTP binding"/>
    <property type="evidence" value="ECO:0007669"/>
    <property type="project" value="UniProtKB-UniRule"/>
</dbReference>
<keyword evidence="7 8" id="KW-0501">Molybdenum cofactor biosynthesis</keyword>
<name>A0A840I5T1_9PROT</name>
<dbReference type="InterPro" id="IPR029044">
    <property type="entry name" value="Nucleotide-diphossugar_trans"/>
</dbReference>
<keyword evidence="10" id="KW-0548">Nucleotidyltransferase</keyword>
<evidence type="ECO:0000259" key="9">
    <source>
        <dbReference type="Pfam" id="PF12804"/>
    </source>
</evidence>
<evidence type="ECO:0000313" key="10">
    <source>
        <dbReference type="EMBL" id="MBB4660167.1"/>
    </source>
</evidence>
<keyword evidence="11" id="KW-1185">Reference proteome</keyword>
<reference evidence="10 11" key="1">
    <citation type="submission" date="2020-08" db="EMBL/GenBank/DDBJ databases">
        <title>Genomic Encyclopedia of Type Strains, Phase IV (KMG-IV): sequencing the most valuable type-strain genomes for metagenomic binning, comparative biology and taxonomic classification.</title>
        <authorList>
            <person name="Goeker M."/>
        </authorList>
    </citation>
    <scope>NUCLEOTIDE SEQUENCE [LARGE SCALE GENOMIC DNA]</scope>
    <source>
        <strain evidence="10 11">DSM 102850</strain>
    </source>
</reference>
<comment type="subunit">
    <text evidence="8">Monomer.</text>
</comment>
<accession>A0A840I5T1</accession>
<dbReference type="HAMAP" id="MF_00316">
    <property type="entry name" value="MobA"/>
    <property type="match status" value="1"/>
</dbReference>
<dbReference type="Pfam" id="PF12804">
    <property type="entry name" value="NTP_transf_3"/>
    <property type="match status" value="1"/>
</dbReference>
<comment type="catalytic activity">
    <reaction evidence="8">
        <text>Mo-molybdopterin + GTP + H(+) = Mo-molybdopterin guanine dinucleotide + diphosphate</text>
        <dbReference type="Rhea" id="RHEA:34243"/>
        <dbReference type="ChEBI" id="CHEBI:15378"/>
        <dbReference type="ChEBI" id="CHEBI:33019"/>
        <dbReference type="ChEBI" id="CHEBI:37565"/>
        <dbReference type="ChEBI" id="CHEBI:71302"/>
        <dbReference type="ChEBI" id="CHEBI:71310"/>
        <dbReference type="EC" id="2.7.7.77"/>
    </reaction>
</comment>
<dbReference type="PANTHER" id="PTHR19136">
    <property type="entry name" value="MOLYBDENUM COFACTOR GUANYLYLTRANSFERASE"/>
    <property type="match status" value="1"/>
</dbReference>
<comment type="caution">
    <text evidence="8">Lacks conserved residue(s) required for the propagation of feature annotation.</text>
</comment>
<keyword evidence="3 8" id="KW-0479">Metal-binding</keyword>